<evidence type="ECO:0000313" key="2">
    <source>
        <dbReference type="EMBL" id="KAJ7731893.1"/>
    </source>
</evidence>
<dbReference type="Proteomes" id="UP001215598">
    <property type="component" value="Unassembled WGS sequence"/>
</dbReference>
<feature type="region of interest" description="Disordered" evidence="1">
    <location>
        <begin position="65"/>
        <end position="104"/>
    </location>
</feature>
<evidence type="ECO:0000313" key="3">
    <source>
        <dbReference type="Proteomes" id="UP001215598"/>
    </source>
</evidence>
<accession>A0AAD7MTZ3</accession>
<comment type="caution">
    <text evidence="2">The sequence shown here is derived from an EMBL/GenBank/DDBJ whole genome shotgun (WGS) entry which is preliminary data.</text>
</comment>
<dbReference type="EMBL" id="JARKIB010000149">
    <property type="protein sequence ID" value="KAJ7731893.1"/>
    <property type="molecule type" value="Genomic_DNA"/>
</dbReference>
<protein>
    <submittedName>
        <fullName evidence="2">Uncharacterized protein</fullName>
    </submittedName>
</protein>
<proteinExistence type="predicted"/>
<sequence>MICSLRNPATSPAAPRIRRVAKIGFYPHHTVISTHQLLISTHQLCSLRRTIFLVIPPCPAAHFARRQKEFRSRSTPTPYPSRASPADSLPPNGPDREGVGKNSAPAAPQLRFLHAHTPVPILNYPRPPRLARTRRREERDISTPETSGRQPYTKSTCLTETRAAADENTHSLASNPGMAWFCRYGFVGVPWVRALRFKPFFSLCAWAPHAG</sequence>
<reference evidence="2" key="1">
    <citation type="submission" date="2023-03" db="EMBL/GenBank/DDBJ databases">
        <title>Massive genome expansion in bonnet fungi (Mycena s.s.) driven by repeated elements and novel gene families across ecological guilds.</title>
        <authorList>
            <consortium name="Lawrence Berkeley National Laboratory"/>
            <person name="Harder C.B."/>
            <person name="Miyauchi S."/>
            <person name="Viragh M."/>
            <person name="Kuo A."/>
            <person name="Thoen E."/>
            <person name="Andreopoulos B."/>
            <person name="Lu D."/>
            <person name="Skrede I."/>
            <person name="Drula E."/>
            <person name="Henrissat B."/>
            <person name="Morin E."/>
            <person name="Kohler A."/>
            <person name="Barry K."/>
            <person name="LaButti K."/>
            <person name="Morin E."/>
            <person name="Salamov A."/>
            <person name="Lipzen A."/>
            <person name="Mereny Z."/>
            <person name="Hegedus B."/>
            <person name="Baldrian P."/>
            <person name="Stursova M."/>
            <person name="Weitz H."/>
            <person name="Taylor A."/>
            <person name="Grigoriev I.V."/>
            <person name="Nagy L.G."/>
            <person name="Martin F."/>
            <person name="Kauserud H."/>
        </authorList>
    </citation>
    <scope>NUCLEOTIDE SEQUENCE</scope>
    <source>
        <strain evidence="2">CBHHK182m</strain>
    </source>
</reference>
<evidence type="ECO:0000256" key="1">
    <source>
        <dbReference type="SAM" id="MobiDB-lite"/>
    </source>
</evidence>
<dbReference type="AlphaFoldDB" id="A0AAD7MTZ3"/>
<gene>
    <name evidence="2" type="ORF">B0H16DRAFT_184388</name>
</gene>
<feature type="compositionally biased region" description="Polar residues" evidence="1">
    <location>
        <begin position="143"/>
        <end position="155"/>
    </location>
</feature>
<name>A0AAD7MTZ3_9AGAR</name>
<organism evidence="2 3">
    <name type="scientific">Mycena metata</name>
    <dbReference type="NCBI Taxonomy" id="1033252"/>
    <lineage>
        <taxon>Eukaryota</taxon>
        <taxon>Fungi</taxon>
        <taxon>Dikarya</taxon>
        <taxon>Basidiomycota</taxon>
        <taxon>Agaricomycotina</taxon>
        <taxon>Agaricomycetes</taxon>
        <taxon>Agaricomycetidae</taxon>
        <taxon>Agaricales</taxon>
        <taxon>Marasmiineae</taxon>
        <taxon>Mycenaceae</taxon>
        <taxon>Mycena</taxon>
    </lineage>
</organism>
<feature type="region of interest" description="Disordered" evidence="1">
    <location>
        <begin position="119"/>
        <end position="155"/>
    </location>
</feature>
<keyword evidence="3" id="KW-1185">Reference proteome</keyword>